<dbReference type="Proteomes" id="UP000028839">
    <property type="component" value="Unassembled WGS sequence"/>
</dbReference>
<comment type="caution">
    <text evidence="1">The sequence shown here is derived from an EMBL/GenBank/DDBJ whole genome shotgun (WGS) entry which is preliminary data.</text>
</comment>
<evidence type="ECO:0000313" key="1">
    <source>
        <dbReference type="EMBL" id="KFI18142.1"/>
    </source>
</evidence>
<dbReference type="EMBL" id="JPGN01000087">
    <property type="protein sequence ID" value="KFI18142.1"/>
    <property type="molecule type" value="Genomic_DNA"/>
</dbReference>
<accession>A0A0E2ZIQ7</accession>
<name>A0A0E2ZIQ7_9GAMM</name>
<dbReference type="HOGENOM" id="CLU_2094259_0_0_6"/>
<dbReference type="AlphaFoldDB" id="A0A0E2ZIQ7"/>
<protein>
    <submittedName>
        <fullName evidence="1">Uncharacterized protein</fullName>
    </submittedName>
</protein>
<reference evidence="1 2" key="1">
    <citation type="submission" date="2014-07" db="EMBL/GenBank/DDBJ databases">
        <title>Comparative analysis of Nitrosococcus oceani genome inventories of strains from Pacific and Atlantic gyres.</title>
        <authorList>
            <person name="Lim C.K."/>
            <person name="Wang L."/>
            <person name="Sayavedra-Soto L.A."/>
            <person name="Klotz M.G."/>
        </authorList>
    </citation>
    <scope>NUCLEOTIDE SEQUENCE [LARGE SCALE GENOMIC DNA]</scope>
    <source>
        <strain evidence="1 2">C-27</strain>
    </source>
</reference>
<gene>
    <name evidence="1" type="ORF">IB75_15715</name>
</gene>
<dbReference type="OrthoDB" id="974590at2"/>
<evidence type="ECO:0000313" key="2">
    <source>
        <dbReference type="Proteomes" id="UP000028839"/>
    </source>
</evidence>
<organism evidence="1 2">
    <name type="scientific">Nitrosococcus oceani C-27</name>
    <dbReference type="NCBI Taxonomy" id="314279"/>
    <lineage>
        <taxon>Bacteria</taxon>
        <taxon>Pseudomonadati</taxon>
        <taxon>Pseudomonadota</taxon>
        <taxon>Gammaproteobacteria</taxon>
        <taxon>Chromatiales</taxon>
        <taxon>Chromatiaceae</taxon>
        <taxon>Nitrosococcus</taxon>
    </lineage>
</organism>
<sequence>MPRTANGIEQKLLAGKSFLASLDDSSFENRNSQLLEIFNNHSMYEKGWKANVQHTFLWQQNYASGNWDENDREFCIILIPAGPIPCCLRRKLFCLVRLCAWTCGAAFGPQASLLQE</sequence>
<proteinExistence type="predicted"/>